<gene>
    <name evidence="9" type="primary">trpA</name>
    <name evidence="11" type="ORF">FB461_0920</name>
</gene>
<evidence type="ECO:0000256" key="5">
    <source>
        <dbReference type="ARBA" id="ARBA00022822"/>
    </source>
</evidence>
<comment type="pathway">
    <text evidence="2 9">Amino-acid biosynthesis; L-tryptophan biosynthesis; L-tryptophan from chorismate: step 5/5.</text>
</comment>
<evidence type="ECO:0000256" key="2">
    <source>
        <dbReference type="ARBA" id="ARBA00004733"/>
    </source>
</evidence>
<dbReference type="PANTHER" id="PTHR43406">
    <property type="entry name" value="TRYPTOPHAN SYNTHASE, ALPHA CHAIN"/>
    <property type="match status" value="1"/>
</dbReference>
<feature type="active site" description="Proton acceptor" evidence="9">
    <location>
        <position position="62"/>
    </location>
</feature>
<evidence type="ECO:0000256" key="9">
    <source>
        <dbReference type="HAMAP-Rule" id="MF_00131"/>
    </source>
</evidence>
<reference evidence="11 12" key="1">
    <citation type="submission" date="2019-06" db="EMBL/GenBank/DDBJ databases">
        <title>Sequencing the genomes of 1000 actinobacteria strains.</title>
        <authorList>
            <person name="Klenk H.-P."/>
        </authorList>
    </citation>
    <scope>NUCLEOTIDE SEQUENCE [LARGE SCALE GENOMIC DNA]</scope>
    <source>
        <strain evidence="11 12">DSM 4813</strain>
    </source>
</reference>
<keyword evidence="12" id="KW-1185">Reference proteome</keyword>
<comment type="similarity">
    <text evidence="9 10">Belongs to the TrpA family.</text>
</comment>
<dbReference type="InterPro" id="IPR002028">
    <property type="entry name" value="Trp_synthase_suA"/>
</dbReference>
<dbReference type="NCBIfam" id="TIGR00262">
    <property type="entry name" value="trpA"/>
    <property type="match status" value="1"/>
</dbReference>
<dbReference type="PROSITE" id="PS00167">
    <property type="entry name" value="TRP_SYNTHASE_ALPHA"/>
    <property type="match status" value="1"/>
</dbReference>
<organism evidence="11 12">
    <name type="scientific">Rarobacter faecitabidus</name>
    <dbReference type="NCBI Taxonomy" id="13243"/>
    <lineage>
        <taxon>Bacteria</taxon>
        <taxon>Bacillati</taxon>
        <taxon>Actinomycetota</taxon>
        <taxon>Actinomycetes</taxon>
        <taxon>Micrococcales</taxon>
        <taxon>Rarobacteraceae</taxon>
        <taxon>Rarobacter</taxon>
    </lineage>
</organism>
<comment type="caution">
    <text evidence="11">The sequence shown here is derived from an EMBL/GenBank/DDBJ whole genome shotgun (WGS) entry which is preliminary data.</text>
</comment>
<feature type="active site" description="Proton acceptor" evidence="9">
    <location>
        <position position="51"/>
    </location>
</feature>
<dbReference type="SUPFAM" id="SSF51366">
    <property type="entry name" value="Ribulose-phoshate binding barrel"/>
    <property type="match status" value="1"/>
</dbReference>
<evidence type="ECO:0000256" key="1">
    <source>
        <dbReference type="ARBA" id="ARBA00003365"/>
    </source>
</evidence>
<evidence type="ECO:0000256" key="7">
    <source>
        <dbReference type="ARBA" id="ARBA00023239"/>
    </source>
</evidence>
<dbReference type="EC" id="4.2.1.20" evidence="9"/>
<keyword evidence="6 9" id="KW-0057">Aromatic amino acid biosynthesis</keyword>
<dbReference type="Proteomes" id="UP000315389">
    <property type="component" value="Unassembled WGS sequence"/>
</dbReference>
<dbReference type="EMBL" id="VFOS01000001">
    <property type="protein sequence ID" value="TQL64417.1"/>
    <property type="molecule type" value="Genomic_DNA"/>
</dbReference>
<dbReference type="InterPro" id="IPR013785">
    <property type="entry name" value="Aldolase_TIM"/>
</dbReference>
<evidence type="ECO:0000256" key="8">
    <source>
        <dbReference type="ARBA" id="ARBA00049047"/>
    </source>
</evidence>
<evidence type="ECO:0000256" key="4">
    <source>
        <dbReference type="ARBA" id="ARBA00022605"/>
    </source>
</evidence>
<comment type="subunit">
    <text evidence="3 9">Tetramer of two alpha and two beta chains.</text>
</comment>
<dbReference type="FunFam" id="3.20.20.70:FF:000037">
    <property type="entry name" value="Tryptophan synthase alpha chain"/>
    <property type="match status" value="1"/>
</dbReference>
<protein>
    <recommendedName>
        <fullName evidence="9">Tryptophan synthase alpha chain</fullName>
        <ecNumber evidence="9">4.2.1.20</ecNumber>
    </recommendedName>
</protein>
<keyword evidence="4 9" id="KW-0028">Amino-acid biosynthesis</keyword>
<dbReference type="Pfam" id="PF00290">
    <property type="entry name" value="Trp_syntA"/>
    <property type="match status" value="1"/>
</dbReference>
<dbReference type="UniPathway" id="UPA00035">
    <property type="reaction ID" value="UER00044"/>
</dbReference>
<keyword evidence="7 9" id="KW-0456">Lyase</keyword>
<evidence type="ECO:0000256" key="10">
    <source>
        <dbReference type="RuleBase" id="RU003662"/>
    </source>
</evidence>
<dbReference type="CDD" id="cd04724">
    <property type="entry name" value="Tryptophan_synthase_alpha"/>
    <property type="match status" value="1"/>
</dbReference>
<evidence type="ECO:0000313" key="12">
    <source>
        <dbReference type="Proteomes" id="UP000315389"/>
    </source>
</evidence>
<dbReference type="GO" id="GO:0005829">
    <property type="term" value="C:cytosol"/>
    <property type="evidence" value="ECO:0007669"/>
    <property type="project" value="TreeGrafter"/>
</dbReference>
<accession>A0A542ZVN0</accession>
<evidence type="ECO:0000256" key="3">
    <source>
        <dbReference type="ARBA" id="ARBA00011270"/>
    </source>
</evidence>
<name>A0A542ZVN0_RARFA</name>
<dbReference type="InterPro" id="IPR018204">
    <property type="entry name" value="Trp_synthase_alpha_AS"/>
</dbReference>
<sequence length="273" mass="28558">MSVLTTAARLDEIKASGRSALIGYLPTGFPTVDQSIEAARTLVENGVDILELGIPYTDPVMDGPTIQHAVDLALTNGVRVADTFRVMRALRDLDAPVLAMSYFNPLLQYGIERFAADLVASGGAGVITADLIPEEASEWIAAADRHGLDKVFLVAPSSTPQRLAITAEASRGFVYAASVMGVTGERTQVGNDAERLVRDTRAAGAARVCVGLGVSTRVQAAGIASYADGVIVGSAFVRPLLADKPWGERLEDLAAIAGELARGVAEGARDVVP</sequence>
<dbReference type="HAMAP" id="MF_00131">
    <property type="entry name" value="Trp_synth_alpha"/>
    <property type="match status" value="1"/>
</dbReference>
<evidence type="ECO:0000256" key="6">
    <source>
        <dbReference type="ARBA" id="ARBA00023141"/>
    </source>
</evidence>
<comment type="catalytic activity">
    <reaction evidence="8 9">
        <text>(1S,2R)-1-C-(indol-3-yl)glycerol 3-phosphate + L-serine = D-glyceraldehyde 3-phosphate + L-tryptophan + H2O</text>
        <dbReference type="Rhea" id="RHEA:10532"/>
        <dbReference type="ChEBI" id="CHEBI:15377"/>
        <dbReference type="ChEBI" id="CHEBI:33384"/>
        <dbReference type="ChEBI" id="CHEBI:57912"/>
        <dbReference type="ChEBI" id="CHEBI:58866"/>
        <dbReference type="ChEBI" id="CHEBI:59776"/>
        <dbReference type="EC" id="4.2.1.20"/>
    </reaction>
</comment>
<evidence type="ECO:0000313" key="11">
    <source>
        <dbReference type="EMBL" id="TQL64417.1"/>
    </source>
</evidence>
<dbReference type="Gene3D" id="3.20.20.70">
    <property type="entry name" value="Aldolase class I"/>
    <property type="match status" value="1"/>
</dbReference>
<dbReference type="GO" id="GO:0004834">
    <property type="term" value="F:tryptophan synthase activity"/>
    <property type="evidence" value="ECO:0007669"/>
    <property type="project" value="UniProtKB-UniRule"/>
</dbReference>
<comment type="function">
    <text evidence="1 9">The alpha subunit is responsible for the aldol cleavage of indoleglycerol phosphate to indole and glyceraldehyde 3-phosphate.</text>
</comment>
<dbReference type="AlphaFoldDB" id="A0A542ZVN0"/>
<proteinExistence type="inferred from homology"/>
<dbReference type="PANTHER" id="PTHR43406:SF1">
    <property type="entry name" value="TRYPTOPHAN SYNTHASE ALPHA CHAIN, CHLOROPLASTIC"/>
    <property type="match status" value="1"/>
</dbReference>
<keyword evidence="5 9" id="KW-0822">Tryptophan biosynthesis</keyword>
<dbReference type="InterPro" id="IPR011060">
    <property type="entry name" value="RibuloseP-bd_barrel"/>
</dbReference>